<gene>
    <name evidence="3" type="ORF">HG535_0G01120</name>
</gene>
<dbReference type="InterPro" id="IPR036612">
    <property type="entry name" value="KH_dom_type_1_sf"/>
</dbReference>
<dbReference type="Proteomes" id="UP000509704">
    <property type="component" value="Chromosome 7"/>
</dbReference>
<dbReference type="SUPFAM" id="SSF54791">
    <property type="entry name" value="Eukaryotic type KH-domain (KH-domain type I)"/>
    <property type="match status" value="1"/>
</dbReference>
<dbReference type="InterPro" id="IPR004087">
    <property type="entry name" value="KH_dom"/>
</dbReference>
<evidence type="ECO:0000313" key="4">
    <source>
        <dbReference type="Proteomes" id="UP000509704"/>
    </source>
</evidence>
<dbReference type="GO" id="GO:0003723">
    <property type="term" value="F:RNA binding"/>
    <property type="evidence" value="ECO:0007669"/>
    <property type="project" value="UniProtKB-UniRule"/>
</dbReference>
<dbReference type="GeneID" id="59238011"/>
<dbReference type="Gene3D" id="3.30.1370.10">
    <property type="entry name" value="K Homology domain, type 1"/>
    <property type="match status" value="1"/>
</dbReference>
<sequence>MNLHMHETFQGAAQSAIKRSQNETRGCTSNIESFLNSIDSIAVGETLYLTSLEAPEKLLHIQLCWWKFLECISQQACRGLASVTKNSGHTALISCAPLFLLDIEFSNIWLKFGLTRFACRQELYMVSDYVLSLDRRLLSVRFNSSKDSLQEIRANEDLLLHDTHPFPPQLDVSIPAACQSNPSVTVPVLATSNPHPVTYELTLTKSEVTYLIGKAGARIQSTRESTDTTIKILPIANKLSSQALNRPESVVQAIMITGDLYTVALAMATIETQLSLHRTSPRKEL</sequence>
<evidence type="ECO:0000259" key="2">
    <source>
        <dbReference type="SMART" id="SM00322"/>
    </source>
</evidence>
<dbReference type="Pfam" id="PF00013">
    <property type="entry name" value="KH_1"/>
    <property type="match status" value="1"/>
</dbReference>
<protein>
    <recommendedName>
        <fullName evidence="2">K Homology domain-containing protein</fullName>
    </recommendedName>
</protein>
<dbReference type="RefSeq" id="XP_037145953.1">
    <property type="nucleotide sequence ID" value="XM_037290058.1"/>
</dbReference>
<reference evidence="3 4" key="1">
    <citation type="submission" date="2020-07" db="EMBL/GenBank/DDBJ databases">
        <title>The yeast mating-type switching endonuclease HO is a domesticated member of an unorthodox homing genetic element family.</title>
        <authorList>
            <person name="Coughlan A.Y."/>
            <person name="Lombardi L."/>
            <person name="Braun-Galleani S."/>
            <person name="Martos A.R."/>
            <person name="Galeote V."/>
            <person name="Bigey F."/>
            <person name="Dequin S."/>
            <person name="Byrne K.P."/>
            <person name="Wolfe K.H."/>
        </authorList>
    </citation>
    <scope>NUCLEOTIDE SEQUENCE [LARGE SCALE GENOMIC DNA]</scope>
    <source>
        <strain evidence="3 4">NRRL Y-6702</strain>
    </source>
</reference>
<proteinExistence type="predicted"/>
<dbReference type="SMART" id="SM00322">
    <property type="entry name" value="KH"/>
    <property type="match status" value="1"/>
</dbReference>
<dbReference type="PROSITE" id="PS50084">
    <property type="entry name" value="KH_TYPE_1"/>
    <property type="match status" value="1"/>
</dbReference>
<accession>A0A7H9B673</accession>
<dbReference type="OrthoDB" id="442947at2759"/>
<evidence type="ECO:0000313" key="3">
    <source>
        <dbReference type="EMBL" id="QLG74228.1"/>
    </source>
</evidence>
<dbReference type="AlphaFoldDB" id="A0A7H9B673"/>
<evidence type="ECO:0000256" key="1">
    <source>
        <dbReference type="PROSITE-ProRule" id="PRU00117"/>
    </source>
</evidence>
<dbReference type="EMBL" id="CP058610">
    <property type="protein sequence ID" value="QLG74228.1"/>
    <property type="molecule type" value="Genomic_DNA"/>
</dbReference>
<keyword evidence="1" id="KW-0694">RNA-binding</keyword>
<feature type="domain" description="K Homology" evidence="2">
    <location>
        <begin position="195"/>
        <end position="275"/>
    </location>
</feature>
<dbReference type="InterPro" id="IPR004088">
    <property type="entry name" value="KH_dom_type_1"/>
</dbReference>
<name>A0A7H9B673_ZYGMR</name>
<dbReference type="KEGG" id="zmk:HG535_0G01120"/>
<organism evidence="3 4">
    <name type="scientific">Zygotorulaspora mrakii</name>
    <name type="common">Zygosaccharomyces mrakii</name>
    <dbReference type="NCBI Taxonomy" id="42260"/>
    <lineage>
        <taxon>Eukaryota</taxon>
        <taxon>Fungi</taxon>
        <taxon>Dikarya</taxon>
        <taxon>Ascomycota</taxon>
        <taxon>Saccharomycotina</taxon>
        <taxon>Saccharomycetes</taxon>
        <taxon>Saccharomycetales</taxon>
        <taxon>Saccharomycetaceae</taxon>
        <taxon>Zygotorulaspora</taxon>
    </lineage>
</organism>
<keyword evidence="4" id="KW-1185">Reference proteome</keyword>